<comment type="caution">
    <text evidence="3">The sequence shown here is derived from an EMBL/GenBank/DDBJ whole genome shotgun (WGS) entry which is preliminary data.</text>
</comment>
<evidence type="ECO:0008006" key="5">
    <source>
        <dbReference type="Google" id="ProtNLM"/>
    </source>
</evidence>
<dbReference type="AlphaFoldDB" id="A0AAU9TQK0"/>
<organism evidence="3 4">
    <name type="scientific">Euphydryas editha</name>
    <name type="common">Edith's checkerspot</name>
    <dbReference type="NCBI Taxonomy" id="104508"/>
    <lineage>
        <taxon>Eukaryota</taxon>
        <taxon>Metazoa</taxon>
        <taxon>Ecdysozoa</taxon>
        <taxon>Arthropoda</taxon>
        <taxon>Hexapoda</taxon>
        <taxon>Insecta</taxon>
        <taxon>Pterygota</taxon>
        <taxon>Neoptera</taxon>
        <taxon>Endopterygota</taxon>
        <taxon>Lepidoptera</taxon>
        <taxon>Glossata</taxon>
        <taxon>Ditrysia</taxon>
        <taxon>Papilionoidea</taxon>
        <taxon>Nymphalidae</taxon>
        <taxon>Nymphalinae</taxon>
        <taxon>Euphydryas</taxon>
    </lineage>
</organism>
<dbReference type="GO" id="GO:0034464">
    <property type="term" value="C:BBSome"/>
    <property type="evidence" value="ECO:0007669"/>
    <property type="project" value="InterPro"/>
</dbReference>
<evidence type="ECO:0000313" key="4">
    <source>
        <dbReference type="Proteomes" id="UP001153954"/>
    </source>
</evidence>
<dbReference type="GO" id="GO:0005930">
    <property type="term" value="C:axoneme"/>
    <property type="evidence" value="ECO:0007669"/>
    <property type="project" value="TreeGrafter"/>
</dbReference>
<dbReference type="GO" id="GO:0005119">
    <property type="term" value="F:smoothened binding"/>
    <property type="evidence" value="ECO:0007669"/>
    <property type="project" value="TreeGrafter"/>
</dbReference>
<evidence type="ECO:0000259" key="1">
    <source>
        <dbReference type="Pfam" id="PF14779"/>
    </source>
</evidence>
<feature type="domain" description="Bardet-Biedl syndrome 1 protein GAE" evidence="2">
    <location>
        <begin position="479"/>
        <end position="595"/>
    </location>
</feature>
<evidence type="ECO:0000259" key="2">
    <source>
        <dbReference type="Pfam" id="PF23304"/>
    </source>
</evidence>
<dbReference type="Proteomes" id="UP001153954">
    <property type="component" value="Unassembled WGS sequence"/>
</dbReference>
<dbReference type="SUPFAM" id="SSF50978">
    <property type="entry name" value="WD40 repeat-like"/>
    <property type="match status" value="1"/>
</dbReference>
<dbReference type="GO" id="GO:0061512">
    <property type="term" value="P:protein localization to cilium"/>
    <property type="evidence" value="ECO:0007669"/>
    <property type="project" value="TreeGrafter"/>
</dbReference>
<keyword evidence="4" id="KW-1185">Reference proteome</keyword>
<feature type="domain" description="Bardet-Biedl syndrome 1 N-terminal" evidence="1">
    <location>
        <begin position="7"/>
        <end position="265"/>
    </location>
</feature>
<dbReference type="PANTHER" id="PTHR20870">
    <property type="entry name" value="BARDET-BIEDL SYNDROME 1 PROTEIN"/>
    <property type="match status" value="1"/>
</dbReference>
<name>A0AAU9TQK0_EUPED</name>
<evidence type="ECO:0000313" key="3">
    <source>
        <dbReference type="EMBL" id="CAH2086840.1"/>
    </source>
</evidence>
<dbReference type="GO" id="GO:1905515">
    <property type="term" value="P:non-motile cilium assembly"/>
    <property type="evidence" value="ECO:0007669"/>
    <property type="project" value="InterPro"/>
</dbReference>
<dbReference type="PANTHER" id="PTHR20870:SF0">
    <property type="entry name" value="BARDET-BIEDL SYNDROME 1 PROTEIN"/>
    <property type="match status" value="1"/>
</dbReference>
<sequence>MGGISRWLDVEAGTDDIDLNTLPSNLSLTDLQNDNEYKLLVGDLGRGEEGPKLKIFKGAMQISDITLPDFPLGVESIYSSDSTPRSSPLIAVAFSTCIYVYRNLKLYYKYYLPNMELNTSEMEIWKQLTDPVNHNEEKVLALTDSLHNMPQKVLSSQSRNFLALTLEQQLEFLENAKLPKKSASEISCITTLKMSSVDKYAMRCLVVATEDGELIILDPQTFTQIHLVRLCTVKKTPYQMVATGLYNVDYRITVATREKSVCLLKREWKEGRLLFNTDDHIVAMETMTSDNSIMVICTDNTLSCYSRKGRKQWSILLEHRPVAMTLLPIMHLGVTLTAVALSSGHVYMFEGKAKRDTIFVRDVVSVMKFGQLGQEEHVFTIITATGNLMLKILKRTADFSSQAAGVEACAGAAAGRPWLLPKKSKLFLEQSMRERENAIPMHIKFQHDLNRLRLQAAKALLDAYDKCDNVVGAGHLEPIRLSAEVEGMGPVFRVTLIVENTSTEKAVIGLAILFLVHSTAYKVYNPYIKVPLISPGNRLKFPTKVEEVFGENINPDIFFRNVTGQAGEGSQVKVLLLKEGKTNPVLAATVTMPPTDPMMIPYDKIQATSDFNQDERNYESRS</sequence>
<dbReference type="EMBL" id="CAKOGL010000005">
    <property type="protein sequence ID" value="CAH2086840.1"/>
    <property type="molecule type" value="Genomic_DNA"/>
</dbReference>
<dbReference type="Pfam" id="PF23304">
    <property type="entry name" value="GAE_BBS1"/>
    <property type="match status" value="1"/>
</dbReference>
<dbReference type="GO" id="GO:0005813">
    <property type="term" value="C:centrosome"/>
    <property type="evidence" value="ECO:0007669"/>
    <property type="project" value="TreeGrafter"/>
</dbReference>
<dbReference type="InterPro" id="IPR032728">
    <property type="entry name" value="BBS1_N"/>
</dbReference>
<dbReference type="Pfam" id="PF14779">
    <property type="entry name" value="BBS1"/>
    <property type="match status" value="1"/>
</dbReference>
<accession>A0AAU9TQK0</accession>
<protein>
    <recommendedName>
        <fullName evidence="5">Bardet-Biedl syndrome 1</fullName>
    </recommendedName>
</protein>
<reference evidence="3" key="1">
    <citation type="submission" date="2022-03" db="EMBL/GenBank/DDBJ databases">
        <authorList>
            <person name="Tunstrom K."/>
        </authorList>
    </citation>
    <scope>NUCLEOTIDE SEQUENCE</scope>
</reference>
<dbReference type="InterPro" id="IPR028784">
    <property type="entry name" value="BBS1"/>
</dbReference>
<dbReference type="InterPro" id="IPR036322">
    <property type="entry name" value="WD40_repeat_dom_sf"/>
</dbReference>
<dbReference type="InterPro" id="IPR056419">
    <property type="entry name" value="GAE_BBS1"/>
</dbReference>
<proteinExistence type="predicted"/>
<dbReference type="GO" id="GO:0005113">
    <property type="term" value="F:patched binding"/>
    <property type="evidence" value="ECO:0007669"/>
    <property type="project" value="TreeGrafter"/>
</dbReference>
<gene>
    <name evidence="3" type="ORF">EEDITHA_LOCUS3165</name>
</gene>